<feature type="binding site" evidence="2">
    <location>
        <position position="57"/>
    </location>
    <ligand>
        <name>Mg(2+)</name>
        <dbReference type="ChEBI" id="CHEBI:18420"/>
    </ligand>
</feature>
<evidence type="ECO:0000256" key="2">
    <source>
        <dbReference type="HAMAP-Rule" id="MF_00336"/>
    </source>
</evidence>
<keyword evidence="2" id="KW-0067">ATP-binding</keyword>
<keyword evidence="2" id="KW-0963">Cytoplasm</keyword>
<keyword evidence="2" id="KW-0460">Magnesium</keyword>
<feature type="active site" evidence="2">
    <location>
        <position position="40"/>
    </location>
</feature>
<dbReference type="InterPro" id="IPR027417">
    <property type="entry name" value="P-loop_NTPase"/>
</dbReference>
<reference evidence="3" key="1">
    <citation type="submission" date="2019-12" db="EMBL/GenBank/DDBJ databases">
        <title>Comparative genomics gives insights into the taxonomy of the Azoarcus-Aromatoleum group and reveals separate origins of nif in the plant-associated Azoarcus and non-plant-associated Aromatoleum sub-groups.</title>
        <authorList>
            <person name="Lafos M."/>
            <person name="Maluk M."/>
            <person name="Batista M."/>
            <person name="Junghare M."/>
            <person name="Carmona M."/>
            <person name="Faoro H."/>
            <person name="Cruz L.M."/>
            <person name="Battistoni F."/>
            <person name="De Souza E."/>
            <person name="Pedrosa F."/>
            <person name="Chen W.-M."/>
            <person name="Poole P.S."/>
            <person name="Dixon R.A."/>
            <person name="James E.K."/>
        </authorList>
    </citation>
    <scope>NUCLEOTIDE SEQUENCE</scope>
    <source>
        <strain evidence="3">LuFRes1</strain>
    </source>
</reference>
<comment type="subunit">
    <text evidence="2">Homodimer.</text>
</comment>
<comment type="cofactor">
    <cofactor evidence="2">
        <name>Mg(2+)</name>
        <dbReference type="ChEBI" id="CHEBI:18420"/>
    </cofactor>
</comment>
<dbReference type="SUPFAM" id="SSF52540">
    <property type="entry name" value="P-loop containing nucleoside triphosphate hydrolases"/>
    <property type="match status" value="1"/>
</dbReference>
<feature type="binding site" evidence="2">
    <location>
        <begin position="15"/>
        <end position="20"/>
    </location>
    <ligand>
        <name>ATP</name>
        <dbReference type="ChEBI" id="CHEBI:30616"/>
    </ligand>
</feature>
<comment type="caution">
    <text evidence="2">Lacks conserved residue(s) required for the propagation of feature annotation.</text>
</comment>
<feature type="binding site" evidence="2">
    <location>
        <position position="19"/>
    </location>
    <ligand>
        <name>Mg(2+)</name>
        <dbReference type="ChEBI" id="CHEBI:18420"/>
    </ligand>
</feature>
<proteinExistence type="inferred from homology"/>
<keyword evidence="4" id="KW-1185">Reference proteome</keyword>
<dbReference type="HAMAP" id="MF_00336">
    <property type="entry name" value="BioD"/>
    <property type="match status" value="1"/>
</dbReference>
<protein>
    <recommendedName>
        <fullName evidence="2">ATP-dependent dethiobiotin synthetase BioD</fullName>
        <ecNumber evidence="2">6.3.3.3</ecNumber>
    </recommendedName>
    <alternativeName>
        <fullName evidence="2">DTB synthetase</fullName>
        <shortName evidence="2">DTBS</shortName>
    </alternativeName>
    <alternativeName>
        <fullName evidence="2">Dethiobiotin synthase</fullName>
    </alternativeName>
</protein>
<comment type="similarity">
    <text evidence="2">Belongs to the dethiobiotin synthetase family.</text>
</comment>
<dbReference type="PIRSF" id="PIRSF006755">
    <property type="entry name" value="DTB_synth"/>
    <property type="match status" value="1"/>
</dbReference>
<organism evidence="3 4">
    <name type="scientific">Aromatoleum anaerobium</name>
    <dbReference type="NCBI Taxonomy" id="182180"/>
    <lineage>
        <taxon>Bacteria</taxon>
        <taxon>Pseudomonadati</taxon>
        <taxon>Pseudomonadota</taxon>
        <taxon>Betaproteobacteria</taxon>
        <taxon>Rhodocyclales</taxon>
        <taxon>Rhodocyclaceae</taxon>
        <taxon>Aromatoleum</taxon>
    </lineage>
</organism>
<feature type="binding site" evidence="2">
    <location>
        <begin position="178"/>
        <end position="179"/>
    </location>
    <ligand>
        <name>ATP</name>
        <dbReference type="ChEBI" id="CHEBI:30616"/>
    </ligand>
</feature>
<keyword evidence="2" id="KW-0479">Metal-binding</keyword>
<comment type="pathway">
    <text evidence="2">Cofactor biosynthesis; biotin biosynthesis; biotin from 7,8-diaminononanoate: step 1/2.</text>
</comment>
<evidence type="ECO:0000313" key="3">
    <source>
        <dbReference type="EMBL" id="NMG25339.1"/>
    </source>
</evidence>
<sequence length="225" mass="23852">MTEPRAWFLAGTDTEIGKTFVACALLHAARRDGHRALGMKPVAAGAEWIAGEWLNEDAAQLRAASSFDPGLDQLNPYCLKTPVAPHIAAAEEGIDIDPARIRAAFESLRAQADVVIVEGIGGFRVPLGDRYDTADMARELGLPVILVVGMRLGCINHALLTVEAIAARGLTLAGWIANRIDPAMLRVDENLEALRRRIPAPLLGVVPHVAGAGPAQVAAALRLPA</sequence>
<evidence type="ECO:0000256" key="1">
    <source>
        <dbReference type="ARBA" id="ARBA00022756"/>
    </source>
</evidence>
<evidence type="ECO:0000313" key="4">
    <source>
        <dbReference type="Proteomes" id="UP000615989"/>
    </source>
</evidence>
<keyword evidence="1 2" id="KW-0093">Biotin biosynthesis</keyword>
<feature type="binding site" evidence="2">
    <location>
        <position position="57"/>
    </location>
    <ligand>
        <name>ATP</name>
        <dbReference type="ChEBI" id="CHEBI:30616"/>
    </ligand>
</feature>
<comment type="caution">
    <text evidence="3">The sequence shown here is derived from an EMBL/GenBank/DDBJ whole genome shotgun (WGS) entry which is preliminary data.</text>
</comment>
<feature type="binding site" evidence="2">
    <location>
        <begin position="207"/>
        <end position="209"/>
    </location>
    <ligand>
        <name>ATP</name>
        <dbReference type="ChEBI" id="CHEBI:30616"/>
    </ligand>
</feature>
<name>A0ABX1PM10_9RHOO</name>
<dbReference type="CDD" id="cd03109">
    <property type="entry name" value="DTBS"/>
    <property type="match status" value="1"/>
</dbReference>
<dbReference type="Pfam" id="PF13500">
    <property type="entry name" value="AAA_26"/>
    <property type="match status" value="1"/>
</dbReference>
<dbReference type="RefSeq" id="WP_169118703.1">
    <property type="nucleotide sequence ID" value="NZ_WTVG02000034.1"/>
</dbReference>
<feature type="binding site" evidence="2">
    <location>
        <position position="118"/>
    </location>
    <ligand>
        <name>Mg(2+)</name>
        <dbReference type="ChEBI" id="CHEBI:18420"/>
    </ligand>
</feature>
<accession>A0ABX1PM10</accession>
<comment type="subcellular location">
    <subcellularLocation>
        <location evidence="2">Cytoplasm</location>
    </subcellularLocation>
</comment>
<keyword evidence="2 3" id="KW-0436">Ligase</keyword>
<dbReference type="NCBIfam" id="TIGR00347">
    <property type="entry name" value="bioD"/>
    <property type="match status" value="1"/>
</dbReference>
<gene>
    <name evidence="2 3" type="primary">bioD</name>
    <name evidence="3" type="ORF">GO606_11515</name>
</gene>
<dbReference type="Gene3D" id="3.40.50.300">
    <property type="entry name" value="P-loop containing nucleotide triphosphate hydrolases"/>
    <property type="match status" value="1"/>
</dbReference>
<dbReference type="PANTHER" id="PTHR43210">
    <property type="entry name" value="DETHIOBIOTIN SYNTHETASE"/>
    <property type="match status" value="1"/>
</dbReference>
<dbReference type="EMBL" id="WTVG01000030">
    <property type="protein sequence ID" value="NMG25339.1"/>
    <property type="molecule type" value="Genomic_DNA"/>
</dbReference>
<dbReference type="GO" id="GO:0004141">
    <property type="term" value="F:dethiobiotin synthase activity"/>
    <property type="evidence" value="ECO:0007669"/>
    <property type="project" value="UniProtKB-EC"/>
</dbReference>
<dbReference type="EC" id="6.3.3.3" evidence="2"/>
<dbReference type="InterPro" id="IPR004472">
    <property type="entry name" value="DTB_synth_BioD"/>
</dbReference>
<feature type="binding site" evidence="2">
    <location>
        <begin position="118"/>
        <end position="121"/>
    </location>
    <ligand>
        <name>ATP</name>
        <dbReference type="ChEBI" id="CHEBI:30616"/>
    </ligand>
</feature>
<comment type="function">
    <text evidence="2">Catalyzes a mechanistically unusual reaction, the ATP-dependent insertion of CO2 between the N7 and N8 nitrogen atoms of 7,8-diaminopelargonic acid (DAPA, also called 7,8-diammoniononanoate) to form a ureido ring.</text>
</comment>
<dbReference type="Proteomes" id="UP000615989">
    <property type="component" value="Unassembled WGS sequence"/>
</dbReference>
<dbReference type="PANTHER" id="PTHR43210:SF5">
    <property type="entry name" value="DETHIOBIOTIN SYNTHETASE"/>
    <property type="match status" value="1"/>
</dbReference>
<keyword evidence="2" id="KW-0547">Nucleotide-binding</keyword>
<comment type="catalytic activity">
    <reaction evidence="2">
        <text>(7R,8S)-7,8-diammoniononanoate + CO2 + ATP = (4R,5S)-dethiobiotin + ADP + phosphate + 3 H(+)</text>
        <dbReference type="Rhea" id="RHEA:15805"/>
        <dbReference type="ChEBI" id="CHEBI:15378"/>
        <dbReference type="ChEBI" id="CHEBI:16526"/>
        <dbReference type="ChEBI" id="CHEBI:30616"/>
        <dbReference type="ChEBI" id="CHEBI:43474"/>
        <dbReference type="ChEBI" id="CHEBI:149469"/>
        <dbReference type="ChEBI" id="CHEBI:149473"/>
        <dbReference type="ChEBI" id="CHEBI:456216"/>
        <dbReference type="EC" id="6.3.3.3"/>
    </reaction>
</comment>